<organism evidence="2 3">
    <name type="scientific">Cocleimonas flava</name>
    <dbReference type="NCBI Taxonomy" id="634765"/>
    <lineage>
        <taxon>Bacteria</taxon>
        <taxon>Pseudomonadati</taxon>
        <taxon>Pseudomonadota</taxon>
        <taxon>Gammaproteobacteria</taxon>
        <taxon>Thiotrichales</taxon>
        <taxon>Thiotrichaceae</taxon>
        <taxon>Cocleimonas</taxon>
    </lineage>
</organism>
<dbReference type="AlphaFoldDB" id="A0A4R1F3P7"/>
<evidence type="ECO:0000313" key="3">
    <source>
        <dbReference type="Proteomes" id="UP000294887"/>
    </source>
</evidence>
<reference evidence="2 3" key="1">
    <citation type="submission" date="2019-03" db="EMBL/GenBank/DDBJ databases">
        <title>Genomic Encyclopedia of Type Strains, Phase IV (KMG-IV): sequencing the most valuable type-strain genomes for metagenomic binning, comparative biology and taxonomic classification.</title>
        <authorList>
            <person name="Goeker M."/>
        </authorList>
    </citation>
    <scope>NUCLEOTIDE SEQUENCE [LARGE SCALE GENOMIC DNA]</scope>
    <source>
        <strain evidence="2 3">DSM 24830</strain>
    </source>
</reference>
<keyword evidence="1" id="KW-1133">Transmembrane helix</keyword>
<comment type="caution">
    <text evidence="2">The sequence shown here is derived from an EMBL/GenBank/DDBJ whole genome shotgun (WGS) entry which is preliminary data.</text>
</comment>
<dbReference type="RefSeq" id="WP_131904558.1">
    <property type="nucleotide sequence ID" value="NZ_BAAAFU010000008.1"/>
</dbReference>
<proteinExistence type="predicted"/>
<evidence type="ECO:0008006" key="4">
    <source>
        <dbReference type="Google" id="ProtNLM"/>
    </source>
</evidence>
<dbReference type="Proteomes" id="UP000294887">
    <property type="component" value="Unassembled WGS sequence"/>
</dbReference>
<feature type="transmembrane region" description="Helical" evidence="1">
    <location>
        <begin position="71"/>
        <end position="89"/>
    </location>
</feature>
<keyword evidence="1" id="KW-0472">Membrane</keyword>
<accession>A0A4R1F3P7</accession>
<dbReference type="InterPro" id="IPR036197">
    <property type="entry name" value="NarG-like_sf"/>
</dbReference>
<sequence>MIDSFIDGPLWYFSLFIFFAGVILRLGSIIFSKHKVDLSVAKGPETPGALRTLFSRFIPDKGLFKHIKFQVIAGYVFHLGLFAVIFFAAPHIKFLDKHFLGFSWPALPHWGFLVAAQLAFLGLILLWLHRIMSPVSRLLSTKGDHISSILTFVVLLTGCLALLESFSSLRLLHRFSVELFLIYFPFSSLMHAFTFVPSRIFTGAWFGRRGIKS</sequence>
<dbReference type="EMBL" id="SMFQ01000002">
    <property type="protein sequence ID" value="TCJ88886.1"/>
    <property type="molecule type" value="Genomic_DNA"/>
</dbReference>
<dbReference type="Gene3D" id="1.20.950.20">
    <property type="entry name" value="Transmembrane di-heme cytochromes, Chain C"/>
    <property type="match status" value="1"/>
</dbReference>
<keyword evidence="1" id="KW-0812">Transmembrane</keyword>
<dbReference type="OrthoDB" id="7872966at2"/>
<feature type="transmembrane region" description="Helical" evidence="1">
    <location>
        <begin position="149"/>
        <end position="169"/>
    </location>
</feature>
<gene>
    <name evidence="2" type="ORF">EV695_0746</name>
</gene>
<dbReference type="SUPFAM" id="SSF103501">
    <property type="entry name" value="Respiratory nitrate reductase 1 gamma chain"/>
    <property type="match status" value="1"/>
</dbReference>
<name>A0A4R1F3P7_9GAMM</name>
<feature type="transmembrane region" description="Helical" evidence="1">
    <location>
        <begin position="12"/>
        <end position="32"/>
    </location>
</feature>
<keyword evidence="3" id="KW-1185">Reference proteome</keyword>
<feature type="transmembrane region" description="Helical" evidence="1">
    <location>
        <begin position="181"/>
        <end position="206"/>
    </location>
</feature>
<protein>
    <recommendedName>
        <fullName evidence="4">Nitrate reductase gamma subunit</fullName>
    </recommendedName>
</protein>
<evidence type="ECO:0000256" key="1">
    <source>
        <dbReference type="SAM" id="Phobius"/>
    </source>
</evidence>
<feature type="transmembrane region" description="Helical" evidence="1">
    <location>
        <begin position="109"/>
        <end position="128"/>
    </location>
</feature>
<evidence type="ECO:0000313" key="2">
    <source>
        <dbReference type="EMBL" id="TCJ88886.1"/>
    </source>
</evidence>